<dbReference type="InterPro" id="IPR012859">
    <property type="entry name" value="Pilin_N_archaeal"/>
</dbReference>
<dbReference type="Proteomes" id="UP000005741">
    <property type="component" value="Chromosome"/>
</dbReference>
<dbReference type="HOGENOM" id="CLU_1631670_0_0_2"/>
<reference evidence="3 4" key="1">
    <citation type="submission" date="2011-10" db="EMBL/GenBank/DDBJ databases">
        <title>The Improved High-Quality Draft genome of Methanoplanus limicola DSM 2279.</title>
        <authorList>
            <consortium name="US DOE Joint Genome Institute (JGI-PGF)"/>
            <person name="Lucas S."/>
            <person name="Copeland A."/>
            <person name="Lapidus A."/>
            <person name="Glavina del Rio T."/>
            <person name="Dalin E."/>
            <person name="Tice H."/>
            <person name="Bruce D."/>
            <person name="Goodwin L."/>
            <person name="Pitluck S."/>
            <person name="Peters L."/>
            <person name="Mikhailova N."/>
            <person name="Lu M."/>
            <person name="Kyrpides N."/>
            <person name="Mavromatis K."/>
            <person name="Ivanova N."/>
            <person name="Markowitz V."/>
            <person name="Cheng J.-F."/>
            <person name="Hugenholtz P."/>
            <person name="Woyke T."/>
            <person name="Wu D."/>
            <person name="Wirth R."/>
            <person name="Brambilla E.-M."/>
            <person name="Klenk H.-P."/>
            <person name="Eisen J.A."/>
        </authorList>
    </citation>
    <scope>NUCLEOTIDE SEQUENCE [LARGE SCALE GENOMIC DNA]</scope>
    <source>
        <strain evidence="3 4">DSM 2279</strain>
    </source>
</reference>
<dbReference type="InParanoid" id="H1Z1Z4"/>
<dbReference type="AlphaFoldDB" id="H1Z1Z4"/>
<dbReference type="EMBL" id="CM001436">
    <property type="protein sequence ID" value="EHQ35461.1"/>
    <property type="molecule type" value="Genomic_DNA"/>
</dbReference>
<dbReference type="InterPro" id="IPR013373">
    <property type="entry name" value="Flagellin/pilin_N_arc"/>
</dbReference>
<proteinExistence type="predicted"/>
<dbReference type="STRING" id="937775.Metlim_1352"/>
<feature type="domain" description="Archaeal Type IV pilin N-terminal" evidence="2">
    <location>
        <begin position="12"/>
        <end position="76"/>
    </location>
</feature>
<keyword evidence="1" id="KW-0812">Transmembrane</keyword>
<evidence type="ECO:0000256" key="1">
    <source>
        <dbReference type="SAM" id="Phobius"/>
    </source>
</evidence>
<organism evidence="3 4">
    <name type="scientific">Methanoplanus limicola DSM 2279</name>
    <dbReference type="NCBI Taxonomy" id="937775"/>
    <lineage>
        <taxon>Archaea</taxon>
        <taxon>Methanobacteriati</taxon>
        <taxon>Methanobacteriota</taxon>
        <taxon>Stenosarchaea group</taxon>
        <taxon>Methanomicrobia</taxon>
        <taxon>Methanomicrobiales</taxon>
        <taxon>Methanomicrobiaceae</taxon>
        <taxon>Methanoplanus</taxon>
    </lineage>
</organism>
<evidence type="ECO:0000313" key="4">
    <source>
        <dbReference type="Proteomes" id="UP000005741"/>
    </source>
</evidence>
<dbReference type="NCBIfam" id="TIGR02537">
    <property type="entry name" value="arch_flag_Nterm"/>
    <property type="match status" value="1"/>
</dbReference>
<keyword evidence="1" id="KW-1133">Transmembrane helix</keyword>
<gene>
    <name evidence="3" type="ORF">Metlim_1352</name>
</gene>
<dbReference type="RefSeq" id="WP_004077214.1">
    <property type="nucleotide sequence ID" value="NZ_CM001436.1"/>
</dbReference>
<keyword evidence="1" id="KW-0472">Membrane</keyword>
<evidence type="ECO:0000313" key="3">
    <source>
        <dbReference type="EMBL" id="EHQ35461.1"/>
    </source>
</evidence>
<dbReference type="Pfam" id="PF07790">
    <property type="entry name" value="Pilin_N"/>
    <property type="match status" value="1"/>
</dbReference>
<accession>H1Z1Z4</accession>
<evidence type="ECO:0000259" key="2">
    <source>
        <dbReference type="Pfam" id="PF07790"/>
    </source>
</evidence>
<keyword evidence="4" id="KW-1185">Reference proteome</keyword>
<sequence>MLKITEHERAEAPIIGTLLMVGLALVFIAVAGVYVFGLPVWKESPKQAYFEIEPVIATEGGYYFKVFNAAGDDILVQSGDEAEIKIIDPNGQMHTVTKGNCLTDFRTGDTGYLFYHKIKEKFVLSAQNPESGNVTGLDGGTWTFILVDTEKDITICRNSIEI</sequence>
<name>H1Z1Z4_9EURY</name>
<feature type="transmembrane region" description="Helical" evidence="1">
    <location>
        <begin position="12"/>
        <end position="36"/>
    </location>
</feature>
<protein>
    <recommendedName>
        <fullName evidence="2">Archaeal Type IV pilin N-terminal domain-containing protein</fullName>
    </recommendedName>
</protein>